<evidence type="ECO:0000256" key="1">
    <source>
        <dbReference type="ARBA" id="ARBA00022737"/>
    </source>
</evidence>
<comment type="caution">
    <text evidence="3">The sequence shown here is derived from an EMBL/GenBank/DDBJ whole genome shotgun (WGS) entry which is preliminary data.</text>
</comment>
<dbReference type="Proteomes" id="UP000825935">
    <property type="component" value="Chromosome 3"/>
</dbReference>
<keyword evidence="1" id="KW-0677">Repeat</keyword>
<protein>
    <recommendedName>
        <fullName evidence="5">Pentatricopeptide repeat-containing protein</fullName>
    </recommendedName>
</protein>
<organism evidence="3 4">
    <name type="scientific">Ceratopteris richardii</name>
    <name type="common">Triangle waterfern</name>
    <dbReference type="NCBI Taxonomy" id="49495"/>
    <lineage>
        <taxon>Eukaryota</taxon>
        <taxon>Viridiplantae</taxon>
        <taxon>Streptophyta</taxon>
        <taxon>Embryophyta</taxon>
        <taxon>Tracheophyta</taxon>
        <taxon>Polypodiopsida</taxon>
        <taxon>Polypodiidae</taxon>
        <taxon>Polypodiales</taxon>
        <taxon>Pteridineae</taxon>
        <taxon>Pteridaceae</taxon>
        <taxon>Parkerioideae</taxon>
        <taxon>Ceratopteris</taxon>
    </lineage>
</organism>
<sequence length="719" mass="79139">MENLALPFVGVCLDISSLVLFQVCERSKDLQTCTRLHSYILRRGLIFRFSDNLISAYVRCGGLEKAQELFHVHNSKDVSTWTSLITGCVQVGKSPEALSYFGRMQQAGLCPNSVTFSCALKACGITKVVQTGIEIHEEIARLGLLSTNIKLGNALISMYVKCGALSRAQCVAEELSVWDGISWNALIAGYVEHGRGEEALYCYEQMRQDGFIPDAFTFISLLKACTNMKAMSVGGQLHDEISKQGLLEDNVVLGSALVDMYAKCGAIISAEKVLKELPVRNVVTWNALISGYAECTSSDQAWNCFEDMQKDGVLPNAVTFTSMLKACRSMDALGKGEELHYKMTEHGLPGNDILLGNALVDMYARFGALTKAQQVFEELPRRNVTSWNILINGYIEHGEPDRALECFKQMKQNGLFPSAVTFACVLKACGTLKAIQIGEMIHDEISKQGLLKENVVVGTALIDMYAKCGSLTKATQVLEGLSIRDCVTWTVLVARYAEQGEEVHALDSFEHMLSEGVVPNAVTLGSLLKACASAGAIGKGEEIHEKIVKQGLLENNVALGNALIDMYAKCGFLTRAQRLLMELPMRNVISWTSLMGGLMRQCEGSQIWNCFEQLQHEGLFPDAALFSCMLSACSRLRLVEAAEAHFVDMHMNYGIKPDLMHYTCLVDAFGRVGHLERAALIMAKLPTSDVGAWSSFLGSCRNWGNLNIARWAFEYSIFK</sequence>
<feature type="repeat" description="PPR" evidence="2">
    <location>
        <begin position="485"/>
        <end position="519"/>
    </location>
</feature>
<feature type="repeat" description="PPR" evidence="2">
    <location>
        <begin position="179"/>
        <end position="213"/>
    </location>
</feature>
<dbReference type="FunFam" id="1.25.40.10:FF:000381">
    <property type="entry name" value="Pentatricopeptide repeat-containing protein"/>
    <property type="match status" value="1"/>
</dbReference>
<dbReference type="FunFam" id="1.25.40.10:FF:000073">
    <property type="entry name" value="Pentatricopeptide repeat-containing protein chloroplastic"/>
    <property type="match status" value="2"/>
</dbReference>
<feature type="repeat" description="PPR" evidence="2">
    <location>
        <begin position="520"/>
        <end position="554"/>
    </location>
</feature>
<evidence type="ECO:0000256" key="2">
    <source>
        <dbReference type="PROSITE-ProRule" id="PRU00708"/>
    </source>
</evidence>
<dbReference type="Pfam" id="PF13041">
    <property type="entry name" value="PPR_2"/>
    <property type="match status" value="4"/>
</dbReference>
<dbReference type="OrthoDB" id="185373at2759"/>
<dbReference type="InterPro" id="IPR002885">
    <property type="entry name" value="PPR_rpt"/>
</dbReference>
<reference evidence="3" key="1">
    <citation type="submission" date="2021-08" db="EMBL/GenBank/DDBJ databases">
        <title>WGS assembly of Ceratopteris richardii.</title>
        <authorList>
            <person name="Marchant D.B."/>
            <person name="Chen G."/>
            <person name="Jenkins J."/>
            <person name="Shu S."/>
            <person name="Leebens-Mack J."/>
            <person name="Grimwood J."/>
            <person name="Schmutz J."/>
            <person name="Soltis P."/>
            <person name="Soltis D."/>
            <person name="Chen Z.-H."/>
        </authorList>
    </citation>
    <scope>NUCLEOTIDE SEQUENCE</scope>
    <source>
        <strain evidence="3">Whitten #5841</strain>
        <tissue evidence="3">Leaf</tissue>
    </source>
</reference>
<feature type="repeat" description="PPR" evidence="2">
    <location>
        <begin position="77"/>
        <end position="111"/>
    </location>
</feature>
<dbReference type="PANTHER" id="PTHR24015:SF548">
    <property type="entry name" value="OS08G0340900 PROTEIN"/>
    <property type="match status" value="1"/>
</dbReference>
<feature type="repeat" description="PPR" evidence="2">
    <location>
        <begin position="383"/>
        <end position="417"/>
    </location>
</feature>
<dbReference type="InterPro" id="IPR046960">
    <property type="entry name" value="PPR_At4g14850-like_plant"/>
</dbReference>
<keyword evidence="4" id="KW-1185">Reference proteome</keyword>
<dbReference type="AlphaFoldDB" id="A0A8T2V3X9"/>
<dbReference type="NCBIfam" id="TIGR00756">
    <property type="entry name" value="PPR"/>
    <property type="match status" value="5"/>
</dbReference>
<evidence type="ECO:0000313" key="4">
    <source>
        <dbReference type="Proteomes" id="UP000825935"/>
    </source>
</evidence>
<gene>
    <name evidence="3" type="ORF">KP509_03G011400</name>
</gene>
<dbReference type="GO" id="GO:0003723">
    <property type="term" value="F:RNA binding"/>
    <property type="evidence" value="ECO:0007669"/>
    <property type="project" value="InterPro"/>
</dbReference>
<evidence type="ECO:0008006" key="5">
    <source>
        <dbReference type="Google" id="ProtNLM"/>
    </source>
</evidence>
<dbReference type="Pfam" id="PF01535">
    <property type="entry name" value="PPR"/>
    <property type="match status" value="3"/>
</dbReference>
<dbReference type="FunFam" id="1.25.40.10:FF:000158">
    <property type="entry name" value="pentatricopeptide repeat-containing protein At2g33680"/>
    <property type="match status" value="1"/>
</dbReference>
<feature type="repeat" description="PPR" evidence="2">
    <location>
        <begin position="281"/>
        <end position="315"/>
    </location>
</feature>
<proteinExistence type="predicted"/>
<dbReference type="PROSITE" id="PS51375">
    <property type="entry name" value="PPR"/>
    <property type="match status" value="6"/>
</dbReference>
<dbReference type="PANTHER" id="PTHR24015">
    <property type="entry name" value="OS07G0578800 PROTEIN-RELATED"/>
    <property type="match status" value="1"/>
</dbReference>
<dbReference type="GO" id="GO:0048731">
    <property type="term" value="P:system development"/>
    <property type="evidence" value="ECO:0007669"/>
    <property type="project" value="UniProtKB-ARBA"/>
</dbReference>
<dbReference type="GO" id="GO:0009451">
    <property type="term" value="P:RNA modification"/>
    <property type="evidence" value="ECO:0007669"/>
    <property type="project" value="InterPro"/>
</dbReference>
<dbReference type="Pfam" id="PF13812">
    <property type="entry name" value="PPR_3"/>
    <property type="match status" value="1"/>
</dbReference>
<dbReference type="Gene3D" id="1.25.40.10">
    <property type="entry name" value="Tetratricopeptide repeat domain"/>
    <property type="match status" value="6"/>
</dbReference>
<dbReference type="InterPro" id="IPR011990">
    <property type="entry name" value="TPR-like_helical_dom_sf"/>
</dbReference>
<evidence type="ECO:0000313" key="3">
    <source>
        <dbReference type="EMBL" id="KAH7440806.1"/>
    </source>
</evidence>
<accession>A0A8T2V3X9</accession>
<dbReference type="FunFam" id="1.25.40.10:FF:000031">
    <property type="entry name" value="Pentatricopeptide repeat-containing protein mitochondrial"/>
    <property type="match status" value="1"/>
</dbReference>
<dbReference type="EMBL" id="CM035408">
    <property type="protein sequence ID" value="KAH7440806.1"/>
    <property type="molecule type" value="Genomic_DNA"/>
</dbReference>
<name>A0A8T2V3X9_CERRI</name>